<sequence length="487" mass="55146">MPDIEPTGNTDSTCNHHGRPFRRLSGRLHIWINFIRELSKALKDSAESRHDYCELLCELESLEKAFVLVKDIKVDEALQAQKDEVARAALQCQGTILRFLIQIDKFKPSLSPVGSSNRWYDVLRKCQWVLKKEDVQKLRAQIQSHIASIGLGMVTLQINSTSLQPQAQNQGSSQCCTNGTQITNLGLSVSENTALLSDMLTDFGKSVSNNADLLSSLKDLVPTLRQMIAVQQPPEEFKIMSAKIHDTYQVISEMRQNLSVQIDRPSFYFLDACGVTATFDLAFFDNWDIFEIAIAAKFKERGLQIVAKKKYVLEDAHRKTSIDRTRGFKALFLPGRQINMDACFDDREALGTCCPVCRHIEGLASDEGIDCSKCRTHYKRIEEIVAPNSTDRPMPSSRRKRKASELEDDNSSINEELEDDISMYSRIRLRSVKSIELNVKKAKMERNIPLIPRCYIRHFQDHGLGRGGFSKVLRSTSQVYTPLSGSF</sequence>
<comment type="caution">
    <text evidence="3">The sequence shown here is derived from an EMBL/GenBank/DDBJ whole genome shotgun (WGS) entry which is preliminary data.</text>
</comment>
<evidence type="ECO:0000313" key="4">
    <source>
        <dbReference type="Proteomes" id="UP000447873"/>
    </source>
</evidence>
<dbReference type="Pfam" id="PF22893">
    <property type="entry name" value="ULD_2"/>
    <property type="match status" value="1"/>
</dbReference>
<dbReference type="InterPro" id="IPR054464">
    <property type="entry name" value="ULD_fung"/>
</dbReference>
<gene>
    <name evidence="3" type="ORF">EG328_000134</name>
</gene>
<dbReference type="Proteomes" id="UP000447873">
    <property type="component" value="Unassembled WGS sequence"/>
</dbReference>
<evidence type="ECO:0000313" key="3">
    <source>
        <dbReference type="EMBL" id="KAE9988178.1"/>
    </source>
</evidence>
<evidence type="ECO:0000256" key="1">
    <source>
        <dbReference type="SAM" id="MobiDB-lite"/>
    </source>
</evidence>
<accession>A0A8H3Z9I9</accession>
<evidence type="ECO:0000259" key="2">
    <source>
        <dbReference type="Pfam" id="PF22893"/>
    </source>
</evidence>
<protein>
    <recommendedName>
        <fullName evidence="2">Ubiquitin-like domain-containing protein</fullName>
    </recommendedName>
</protein>
<feature type="domain" description="Ubiquitin-like" evidence="2">
    <location>
        <begin position="265"/>
        <end position="342"/>
    </location>
</feature>
<name>A0A8H3Z9I9_VENIN</name>
<dbReference type="EMBL" id="WNWS01000010">
    <property type="protein sequence ID" value="KAE9988178.1"/>
    <property type="molecule type" value="Genomic_DNA"/>
</dbReference>
<dbReference type="PANTHER" id="PTHR38886:SF1">
    <property type="entry name" value="NACHT-NTPASE AND P-LOOP NTPASES N-TERMINAL DOMAIN-CONTAINING PROTEIN"/>
    <property type="match status" value="1"/>
</dbReference>
<dbReference type="PANTHER" id="PTHR38886">
    <property type="entry name" value="SESA DOMAIN-CONTAINING PROTEIN"/>
    <property type="match status" value="1"/>
</dbReference>
<organism evidence="3 4">
    <name type="scientific">Venturia inaequalis</name>
    <name type="common">Apple scab fungus</name>
    <dbReference type="NCBI Taxonomy" id="5025"/>
    <lineage>
        <taxon>Eukaryota</taxon>
        <taxon>Fungi</taxon>
        <taxon>Dikarya</taxon>
        <taxon>Ascomycota</taxon>
        <taxon>Pezizomycotina</taxon>
        <taxon>Dothideomycetes</taxon>
        <taxon>Pleosporomycetidae</taxon>
        <taxon>Venturiales</taxon>
        <taxon>Venturiaceae</taxon>
        <taxon>Venturia</taxon>
    </lineage>
</organism>
<feature type="region of interest" description="Disordered" evidence="1">
    <location>
        <begin position="386"/>
        <end position="411"/>
    </location>
</feature>
<reference evidence="3 4" key="1">
    <citation type="submission" date="2018-12" db="EMBL/GenBank/DDBJ databases">
        <title>Venturia inaequalis Genome Resource.</title>
        <authorList>
            <person name="Lichtner F.J."/>
        </authorList>
    </citation>
    <scope>NUCLEOTIDE SEQUENCE [LARGE SCALE GENOMIC DNA]</scope>
    <source>
        <strain evidence="3 4">120213</strain>
    </source>
</reference>
<dbReference type="AlphaFoldDB" id="A0A8H3Z9I9"/>
<proteinExistence type="predicted"/>